<gene>
    <name evidence="2" type="ORF">A2720_03005</name>
</gene>
<evidence type="ECO:0000313" key="2">
    <source>
        <dbReference type="EMBL" id="OGE81485.1"/>
    </source>
</evidence>
<dbReference type="Pfam" id="PF20803">
    <property type="entry name" value="PaaX_M"/>
    <property type="match status" value="1"/>
</dbReference>
<protein>
    <recommendedName>
        <fullName evidence="1">Transcriptional repressor PaaX-like central Cas2-like domain-containing protein</fullName>
    </recommendedName>
</protein>
<dbReference type="InterPro" id="IPR048846">
    <property type="entry name" value="PaaX-like_central"/>
</dbReference>
<comment type="caution">
    <text evidence="2">The sequence shown here is derived from an EMBL/GenBank/DDBJ whole genome shotgun (WGS) entry which is preliminary data.</text>
</comment>
<dbReference type="EMBL" id="MFEL01000008">
    <property type="protein sequence ID" value="OGE81485.1"/>
    <property type="molecule type" value="Genomic_DNA"/>
</dbReference>
<feature type="domain" description="Transcriptional repressor PaaX-like central Cas2-like" evidence="1">
    <location>
        <begin position="182"/>
        <end position="249"/>
    </location>
</feature>
<accession>A0A1F5NUZ2</accession>
<evidence type="ECO:0000259" key="1">
    <source>
        <dbReference type="Pfam" id="PF20803"/>
    </source>
</evidence>
<proteinExistence type="predicted"/>
<name>A0A1F5NUZ2_9BACT</name>
<evidence type="ECO:0000313" key="3">
    <source>
        <dbReference type="Proteomes" id="UP000178892"/>
    </source>
</evidence>
<organism evidence="2 3">
    <name type="scientific">Candidatus Doudnabacteria bacterium RIFCSPHIGHO2_01_FULL_46_24</name>
    <dbReference type="NCBI Taxonomy" id="1817825"/>
    <lineage>
        <taxon>Bacteria</taxon>
        <taxon>Candidatus Doudnaibacteriota</taxon>
    </lineage>
</organism>
<dbReference type="AlphaFoldDB" id="A0A1F5NUZ2"/>
<dbReference type="STRING" id="1817825.A2720_03005"/>
<sequence>MRIPLRNSPRSPNSTLRRFFLPGKRRQYRSNTFYISNPYSLTQLNLNIIYTFRPIGNFVYNIIGTNYRINIINDYYPMKAKTKKKIMQAAKSIALDILQIISELPELIPDPFETPYHYKKRLHYLAGGYSYDQINRSLYHLENKQLIKKQKSRKSFRYILSITGKQKLLMSQISRMKFVSRDGNSCIIVFDIPEEKHKHRKFLRRFLIQNGFMNLQRSVMIGPKFLSKEFYELLEELQLRQNVTVIKGQIFYY</sequence>
<reference evidence="2 3" key="1">
    <citation type="journal article" date="2016" name="Nat. Commun.">
        <title>Thousands of microbial genomes shed light on interconnected biogeochemical processes in an aquifer system.</title>
        <authorList>
            <person name="Anantharaman K."/>
            <person name="Brown C.T."/>
            <person name="Hug L.A."/>
            <person name="Sharon I."/>
            <person name="Castelle C.J."/>
            <person name="Probst A.J."/>
            <person name="Thomas B.C."/>
            <person name="Singh A."/>
            <person name="Wilkins M.J."/>
            <person name="Karaoz U."/>
            <person name="Brodie E.L."/>
            <person name="Williams K.H."/>
            <person name="Hubbard S.S."/>
            <person name="Banfield J.F."/>
        </authorList>
    </citation>
    <scope>NUCLEOTIDE SEQUENCE [LARGE SCALE GENOMIC DNA]</scope>
</reference>
<dbReference type="Proteomes" id="UP000178892">
    <property type="component" value="Unassembled WGS sequence"/>
</dbReference>